<protein>
    <submittedName>
        <fullName evidence="1">Uncharacterized protein</fullName>
    </submittedName>
</protein>
<reference evidence="1 2" key="1">
    <citation type="submission" date="2018-03" db="EMBL/GenBank/DDBJ databases">
        <title>Whole genome sequencing of Histamine producing bacteria.</title>
        <authorList>
            <person name="Butler K."/>
        </authorList>
    </citation>
    <scope>NUCLEOTIDE SEQUENCE [LARGE SCALE GENOMIC DNA]</scope>
    <source>
        <strain evidence="1 2">DSM 19138</strain>
    </source>
</reference>
<sequence>MILIVFFVIWLVWFFYNLQRFEQASHEEMEEVTEERECLELCRCSLGNYGPVLPEHIQDFIEAKYFYSRFDANSEDGTDRSCRS</sequence>
<dbReference type="AlphaFoldDB" id="A0A2T3NAR9"/>
<dbReference type="EMBL" id="PYMB01000009">
    <property type="protein sequence ID" value="PSW10839.1"/>
    <property type="molecule type" value="Genomic_DNA"/>
</dbReference>
<evidence type="ECO:0000313" key="2">
    <source>
        <dbReference type="Proteomes" id="UP000241346"/>
    </source>
</evidence>
<comment type="caution">
    <text evidence="1">The sequence shown here is derived from an EMBL/GenBank/DDBJ whole genome shotgun (WGS) entry which is preliminary data.</text>
</comment>
<name>A0A2T3NAR9_9GAMM</name>
<proteinExistence type="predicted"/>
<gene>
    <name evidence="1" type="ORF">C9J01_17725</name>
</gene>
<accession>A0A2T3NAR9</accession>
<dbReference type="Proteomes" id="UP000241346">
    <property type="component" value="Unassembled WGS sequence"/>
</dbReference>
<organism evidence="1 2">
    <name type="scientific">Photobacterium rosenbergii</name>
    <dbReference type="NCBI Taxonomy" id="294936"/>
    <lineage>
        <taxon>Bacteria</taxon>
        <taxon>Pseudomonadati</taxon>
        <taxon>Pseudomonadota</taxon>
        <taxon>Gammaproteobacteria</taxon>
        <taxon>Vibrionales</taxon>
        <taxon>Vibrionaceae</taxon>
        <taxon>Photobacterium</taxon>
    </lineage>
</organism>
<evidence type="ECO:0000313" key="1">
    <source>
        <dbReference type="EMBL" id="PSW10839.1"/>
    </source>
</evidence>